<feature type="domain" description="Mechanosensitive ion channel MscS" evidence="6">
    <location>
        <begin position="187"/>
        <end position="252"/>
    </location>
</feature>
<dbReference type="PANTHER" id="PTHR30566:SF25">
    <property type="entry name" value="INNER MEMBRANE PROTEIN"/>
    <property type="match status" value="1"/>
</dbReference>
<accession>A0A2U2BCC7</accession>
<comment type="caution">
    <text evidence="7">The sequence shown here is derived from an EMBL/GenBank/DDBJ whole genome shotgun (WGS) entry which is preliminary data.</text>
</comment>
<keyword evidence="2 5" id="KW-0812">Transmembrane</keyword>
<keyword evidence="8" id="KW-1185">Reference proteome</keyword>
<dbReference type="OrthoDB" id="9792218at2"/>
<evidence type="ECO:0000256" key="2">
    <source>
        <dbReference type="ARBA" id="ARBA00022692"/>
    </source>
</evidence>
<evidence type="ECO:0000256" key="1">
    <source>
        <dbReference type="ARBA" id="ARBA00004370"/>
    </source>
</evidence>
<evidence type="ECO:0000256" key="3">
    <source>
        <dbReference type="ARBA" id="ARBA00022989"/>
    </source>
</evidence>
<dbReference type="InterPro" id="IPR023408">
    <property type="entry name" value="MscS_beta-dom_sf"/>
</dbReference>
<dbReference type="Pfam" id="PF00924">
    <property type="entry name" value="MS_channel_2nd"/>
    <property type="match status" value="1"/>
</dbReference>
<evidence type="ECO:0000256" key="5">
    <source>
        <dbReference type="SAM" id="Phobius"/>
    </source>
</evidence>
<dbReference type="Proteomes" id="UP000244956">
    <property type="component" value="Unassembled WGS sequence"/>
</dbReference>
<organism evidence="7 8">
    <name type="scientific">Marinilabilia rubra</name>
    <dbReference type="NCBI Taxonomy" id="2162893"/>
    <lineage>
        <taxon>Bacteria</taxon>
        <taxon>Pseudomonadati</taxon>
        <taxon>Bacteroidota</taxon>
        <taxon>Bacteroidia</taxon>
        <taxon>Marinilabiliales</taxon>
        <taxon>Marinilabiliaceae</taxon>
        <taxon>Marinilabilia</taxon>
    </lineage>
</organism>
<keyword evidence="3 5" id="KW-1133">Transmembrane helix</keyword>
<dbReference type="PANTHER" id="PTHR30566">
    <property type="entry name" value="YNAI-RELATED MECHANOSENSITIVE ION CHANNEL"/>
    <property type="match status" value="1"/>
</dbReference>
<dbReference type="InterPro" id="IPR006685">
    <property type="entry name" value="MscS_channel_2nd"/>
</dbReference>
<protein>
    <recommendedName>
        <fullName evidence="6">Mechanosensitive ion channel MscS domain-containing protein</fullName>
    </recommendedName>
</protein>
<comment type="subcellular location">
    <subcellularLocation>
        <location evidence="1">Membrane</location>
    </subcellularLocation>
</comment>
<dbReference type="GO" id="GO:0016020">
    <property type="term" value="C:membrane"/>
    <property type="evidence" value="ECO:0007669"/>
    <property type="project" value="UniProtKB-SubCell"/>
</dbReference>
<name>A0A2U2BCC7_9BACT</name>
<dbReference type="Gene3D" id="2.30.30.60">
    <property type="match status" value="1"/>
</dbReference>
<dbReference type="SUPFAM" id="SSF50182">
    <property type="entry name" value="Sm-like ribonucleoproteins"/>
    <property type="match status" value="1"/>
</dbReference>
<evidence type="ECO:0000256" key="4">
    <source>
        <dbReference type="ARBA" id="ARBA00023136"/>
    </source>
</evidence>
<feature type="transmembrane region" description="Helical" evidence="5">
    <location>
        <begin position="137"/>
        <end position="158"/>
    </location>
</feature>
<dbReference type="AlphaFoldDB" id="A0A2U2BCC7"/>
<proteinExistence type="predicted"/>
<dbReference type="RefSeq" id="WP_109263055.1">
    <property type="nucleotide sequence ID" value="NZ_QEWP01000002.1"/>
</dbReference>
<feature type="transmembrane region" description="Helical" evidence="5">
    <location>
        <begin position="90"/>
        <end position="107"/>
    </location>
</feature>
<feature type="transmembrane region" description="Helical" evidence="5">
    <location>
        <begin position="164"/>
        <end position="183"/>
    </location>
</feature>
<gene>
    <name evidence="7" type="ORF">DDZ16_03560</name>
</gene>
<sequence>MEELFSDTTADPESLVFPVLISLVVLVATWIVGMWLVRTLRKVIKKQMKRGFDNVINLIKTPLKLLLVSIALSILNNYLESYLNVETSQAVFLVLVFVIGWLGIAVVRSIKHFFIAGYNIADPDNLKARKVHTQMKVFERIMTFLVIFIALAIALLSFDKIREIGLSLLASAGIAGIILGFAAQKSLSLLLAGFQIAITQPIRLEDAVIVEGEWGWIEEITLTYVVIRIWDKRRLVVPINYFIEKPFQNWTRYSADIMGTVYIYVDYGFPVDKMREEMARIVPDIPEWDGQVNVLQVTGCTEKTMELRALVSASNSPKAWDLRVRLREELIAFLQRDYPQYLPKARVELENDKVNGEGQEEISNNSNKG</sequence>
<dbReference type="Gene3D" id="1.10.287.1260">
    <property type="match status" value="1"/>
</dbReference>
<feature type="transmembrane region" description="Helical" evidence="5">
    <location>
        <begin position="15"/>
        <end position="37"/>
    </location>
</feature>
<reference evidence="7 8" key="1">
    <citation type="submission" date="2018-05" db="EMBL/GenBank/DDBJ databases">
        <title>Marinilabilia rubrum sp. nov., isolated from saltern sediment.</title>
        <authorList>
            <person name="Zhang R."/>
        </authorList>
    </citation>
    <scope>NUCLEOTIDE SEQUENCE [LARGE SCALE GENOMIC DNA]</scope>
    <source>
        <strain evidence="7 8">WTE16</strain>
    </source>
</reference>
<feature type="transmembrane region" description="Helical" evidence="5">
    <location>
        <begin position="58"/>
        <end position="78"/>
    </location>
</feature>
<dbReference type="InterPro" id="IPR010920">
    <property type="entry name" value="LSM_dom_sf"/>
</dbReference>
<keyword evidence="4 5" id="KW-0472">Membrane</keyword>
<dbReference type="EMBL" id="QEWP01000002">
    <property type="protein sequence ID" value="PWE00683.1"/>
    <property type="molecule type" value="Genomic_DNA"/>
</dbReference>
<evidence type="ECO:0000259" key="6">
    <source>
        <dbReference type="Pfam" id="PF00924"/>
    </source>
</evidence>
<evidence type="ECO:0000313" key="8">
    <source>
        <dbReference type="Proteomes" id="UP000244956"/>
    </source>
</evidence>
<evidence type="ECO:0000313" key="7">
    <source>
        <dbReference type="EMBL" id="PWE00683.1"/>
    </source>
</evidence>
<dbReference type="GO" id="GO:0008381">
    <property type="term" value="F:mechanosensitive monoatomic ion channel activity"/>
    <property type="evidence" value="ECO:0007669"/>
    <property type="project" value="UniProtKB-ARBA"/>
</dbReference>